<dbReference type="InterPro" id="IPR002677">
    <property type="entry name" value="Ribosomal_bL32"/>
</dbReference>
<comment type="caution">
    <text evidence="7">The sequence shown here is derived from an EMBL/GenBank/DDBJ whole genome shotgun (WGS) entry which is preliminary data.</text>
</comment>
<dbReference type="GO" id="GO:0015934">
    <property type="term" value="C:large ribosomal subunit"/>
    <property type="evidence" value="ECO:0007669"/>
    <property type="project" value="InterPro"/>
</dbReference>
<dbReference type="SUPFAM" id="SSF57829">
    <property type="entry name" value="Zn-binding ribosomal proteins"/>
    <property type="match status" value="1"/>
</dbReference>
<accession>A0A5D0MSR9</accession>
<evidence type="ECO:0000256" key="6">
    <source>
        <dbReference type="SAM" id="MobiDB-lite"/>
    </source>
</evidence>
<organism evidence="7 8">
    <name type="scientific">Flexistipes sinusarabici</name>
    <dbReference type="NCBI Taxonomy" id="2352"/>
    <lineage>
        <taxon>Bacteria</taxon>
        <taxon>Pseudomonadati</taxon>
        <taxon>Deferribacterota</taxon>
        <taxon>Deferribacteres</taxon>
        <taxon>Deferribacterales</taxon>
        <taxon>Flexistipitaceae</taxon>
        <taxon>Flexistipes</taxon>
    </lineage>
</organism>
<dbReference type="Pfam" id="PF01783">
    <property type="entry name" value="Ribosomal_L32p"/>
    <property type="match status" value="1"/>
</dbReference>
<dbReference type="Proteomes" id="UP000323337">
    <property type="component" value="Unassembled WGS sequence"/>
</dbReference>
<comment type="similarity">
    <text evidence="1 5">Belongs to the bacterial ribosomal protein bL32 family.</text>
</comment>
<dbReference type="HAMAP" id="MF_00340">
    <property type="entry name" value="Ribosomal_bL32"/>
    <property type="match status" value="1"/>
</dbReference>
<dbReference type="PANTHER" id="PTHR35534">
    <property type="entry name" value="50S RIBOSOMAL PROTEIN L32"/>
    <property type="match status" value="1"/>
</dbReference>
<dbReference type="GO" id="GO:0006412">
    <property type="term" value="P:translation"/>
    <property type="evidence" value="ECO:0007669"/>
    <property type="project" value="UniProtKB-UniRule"/>
</dbReference>
<dbReference type="EMBL" id="VSIV01000045">
    <property type="protein sequence ID" value="TYB35230.1"/>
    <property type="molecule type" value="Genomic_DNA"/>
</dbReference>
<evidence type="ECO:0000313" key="7">
    <source>
        <dbReference type="EMBL" id="TYB35230.1"/>
    </source>
</evidence>
<feature type="compositionally biased region" description="Basic residues" evidence="6">
    <location>
        <begin position="7"/>
        <end position="22"/>
    </location>
</feature>
<keyword evidence="3 5" id="KW-0687">Ribonucleoprotein</keyword>
<dbReference type="InterPro" id="IPR011332">
    <property type="entry name" value="Ribosomal_zn-bd"/>
</dbReference>
<name>A0A5D0MSR9_FLESI</name>
<keyword evidence="2 5" id="KW-0689">Ribosomal protein</keyword>
<protein>
    <recommendedName>
        <fullName evidence="4 5">Large ribosomal subunit protein bL32</fullName>
    </recommendedName>
</protein>
<gene>
    <name evidence="5" type="primary">rpmF</name>
    <name evidence="7" type="ORF">FXF49_01640</name>
</gene>
<evidence type="ECO:0000256" key="3">
    <source>
        <dbReference type="ARBA" id="ARBA00023274"/>
    </source>
</evidence>
<dbReference type="GO" id="GO:0003735">
    <property type="term" value="F:structural constituent of ribosome"/>
    <property type="evidence" value="ECO:0007669"/>
    <property type="project" value="InterPro"/>
</dbReference>
<proteinExistence type="inferred from homology"/>
<dbReference type="Gene3D" id="1.20.5.640">
    <property type="entry name" value="Single helix bin"/>
    <property type="match status" value="1"/>
</dbReference>
<dbReference type="AlphaFoldDB" id="A0A5D0MSR9"/>
<dbReference type="PANTHER" id="PTHR35534:SF1">
    <property type="entry name" value="LARGE RIBOSOMAL SUBUNIT PROTEIN BL32"/>
    <property type="match status" value="1"/>
</dbReference>
<feature type="region of interest" description="Disordered" evidence="6">
    <location>
        <begin position="1"/>
        <end position="27"/>
    </location>
</feature>
<evidence type="ECO:0000256" key="5">
    <source>
        <dbReference type="HAMAP-Rule" id="MF_00340"/>
    </source>
</evidence>
<sequence>MGVPKGKTSKSKVGSRRSHHSAQTRQSVKCDNCGELKLPHNVCPACGYYDKKQVIEAEEL</sequence>
<reference evidence="7 8" key="1">
    <citation type="submission" date="2019-08" db="EMBL/GenBank/DDBJ databases">
        <title>Genomic characterization of a novel candidate phylum (ARYD3) from a high temperature, high salinity tertiary oil reservoir in north central Oklahoma, USA.</title>
        <authorList>
            <person name="Youssef N.H."/>
            <person name="Yadav A."/>
            <person name="Elshahed M.S."/>
        </authorList>
    </citation>
    <scope>NUCLEOTIDE SEQUENCE [LARGE SCALE GENOMIC DNA]</scope>
    <source>
        <strain evidence="7">ARYD1</strain>
    </source>
</reference>
<evidence type="ECO:0000256" key="2">
    <source>
        <dbReference type="ARBA" id="ARBA00022980"/>
    </source>
</evidence>
<evidence type="ECO:0000256" key="1">
    <source>
        <dbReference type="ARBA" id="ARBA00008560"/>
    </source>
</evidence>
<evidence type="ECO:0000313" key="8">
    <source>
        <dbReference type="Proteomes" id="UP000323337"/>
    </source>
</evidence>
<dbReference type="RefSeq" id="WP_303700174.1">
    <property type="nucleotide sequence ID" value="NZ_VSIV01000045.1"/>
</dbReference>
<dbReference type="InterPro" id="IPR044957">
    <property type="entry name" value="Ribosomal_bL32_bact"/>
</dbReference>
<dbReference type="NCBIfam" id="TIGR01031">
    <property type="entry name" value="rpmF_bact"/>
    <property type="match status" value="1"/>
</dbReference>
<evidence type="ECO:0000256" key="4">
    <source>
        <dbReference type="ARBA" id="ARBA00035178"/>
    </source>
</evidence>